<evidence type="ECO:0008006" key="4">
    <source>
        <dbReference type="Google" id="ProtNLM"/>
    </source>
</evidence>
<name>A0ABY6B8Z5_9GAMM</name>
<evidence type="ECO:0000313" key="2">
    <source>
        <dbReference type="EMBL" id="UXI66257.1"/>
    </source>
</evidence>
<evidence type="ECO:0000313" key="3">
    <source>
        <dbReference type="Proteomes" id="UP001064632"/>
    </source>
</evidence>
<dbReference type="EMBL" id="CP104694">
    <property type="protein sequence ID" value="UXI66257.1"/>
    <property type="molecule type" value="Genomic_DNA"/>
</dbReference>
<evidence type="ECO:0000256" key="1">
    <source>
        <dbReference type="SAM" id="Phobius"/>
    </source>
</evidence>
<keyword evidence="3" id="KW-1185">Reference proteome</keyword>
<feature type="transmembrane region" description="Helical" evidence="1">
    <location>
        <begin position="20"/>
        <end position="42"/>
    </location>
</feature>
<gene>
    <name evidence="2" type="ORF">N4264_16035</name>
</gene>
<keyword evidence="1" id="KW-1133">Transmembrane helix</keyword>
<organism evidence="2 3">
    <name type="scientific">Tahibacter amnicola</name>
    <dbReference type="NCBI Taxonomy" id="2976241"/>
    <lineage>
        <taxon>Bacteria</taxon>
        <taxon>Pseudomonadati</taxon>
        <taxon>Pseudomonadota</taxon>
        <taxon>Gammaproteobacteria</taxon>
        <taxon>Lysobacterales</taxon>
        <taxon>Rhodanobacteraceae</taxon>
        <taxon>Tahibacter</taxon>
    </lineage>
</organism>
<feature type="transmembrane region" description="Helical" evidence="1">
    <location>
        <begin position="54"/>
        <end position="77"/>
    </location>
</feature>
<sequence>MGNLTFFETISAQLSGSQAVAVFLLVVGASMLVLAATGRISFSSLLLQADGKGRVFLGVLGVVACVPAFIAAMAYILPSPSPTSKDVWTYKYVTSPGALVAELNKISPSAENLWIESSWPNLHFWYRGGDTGTRYVFKRVAHEVAKRDPTDEQFFRRANGVIPVGWIPGGSDFGYLQSFDGGAK</sequence>
<keyword evidence="1" id="KW-0812">Transmembrane</keyword>
<proteinExistence type="predicted"/>
<accession>A0ABY6B8Z5</accession>
<dbReference type="RefSeq" id="WP_261693241.1">
    <property type="nucleotide sequence ID" value="NZ_CP104694.1"/>
</dbReference>
<dbReference type="Proteomes" id="UP001064632">
    <property type="component" value="Chromosome"/>
</dbReference>
<reference evidence="2" key="1">
    <citation type="submission" date="2022-09" db="EMBL/GenBank/DDBJ databases">
        <title>Tahibacter sp. nov., isolated from a fresh water.</title>
        <authorList>
            <person name="Baek J.H."/>
            <person name="Lee J.K."/>
            <person name="Kim J.M."/>
            <person name="Jeon C.O."/>
        </authorList>
    </citation>
    <scope>NUCLEOTIDE SEQUENCE</scope>
    <source>
        <strain evidence="2">W38</strain>
    </source>
</reference>
<keyword evidence="1" id="KW-0472">Membrane</keyword>
<protein>
    <recommendedName>
        <fullName evidence="4">DUF1109 domain-containing protein</fullName>
    </recommendedName>
</protein>